<evidence type="ECO:0000256" key="5">
    <source>
        <dbReference type="PROSITE-ProRule" id="PRU00282"/>
    </source>
</evidence>
<dbReference type="PROSITE" id="PS50920">
    <property type="entry name" value="SOLCAR"/>
    <property type="match status" value="1"/>
</dbReference>
<comment type="subcellular location">
    <subcellularLocation>
        <location evidence="1">Membrane</location>
        <topology evidence="1">Multi-pass membrane protein</topology>
    </subcellularLocation>
</comment>
<organism evidence="7">
    <name type="scientific">Timema cristinae</name>
    <name type="common">Walking stick</name>
    <dbReference type="NCBI Taxonomy" id="61476"/>
    <lineage>
        <taxon>Eukaryota</taxon>
        <taxon>Metazoa</taxon>
        <taxon>Ecdysozoa</taxon>
        <taxon>Arthropoda</taxon>
        <taxon>Hexapoda</taxon>
        <taxon>Insecta</taxon>
        <taxon>Pterygota</taxon>
        <taxon>Neoptera</taxon>
        <taxon>Polyneoptera</taxon>
        <taxon>Phasmatodea</taxon>
        <taxon>Timematodea</taxon>
        <taxon>Timematoidea</taxon>
        <taxon>Timematidae</taxon>
        <taxon>Timema</taxon>
    </lineage>
</organism>
<dbReference type="Gene3D" id="1.50.40.10">
    <property type="entry name" value="Mitochondrial carrier domain"/>
    <property type="match status" value="1"/>
</dbReference>
<keyword evidence="3 5" id="KW-0812">Transmembrane</keyword>
<protein>
    <submittedName>
        <fullName evidence="7">Uncharacterized protein</fullName>
    </submittedName>
</protein>
<dbReference type="GO" id="GO:0016020">
    <property type="term" value="C:membrane"/>
    <property type="evidence" value="ECO:0007669"/>
    <property type="project" value="UniProtKB-SubCell"/>
</dbReference>
<feature type="repeat" description="Solcar" evidence="5">
    <location>
        <begin position="1"/>
        <end position="87"/>
    </location>
</feature>
<dbReference type="AlphaFoldDB" id="A0A7R9D6D6"/>
<keyword evidence="6" id="KW-0813">Transport</keyword>
<reference evidence="7" key="1">
    <citation type="submission" date="2020-11" db="EMBL/GenBank/DDBJ databases">
        <authorList>
            <person name="Tran Van P."/>
        </authorList>
    </citation>
    <scope>NUCLEOTIDE SEQUENCE</scope>
</reference>
<evidence type="ECO:0000313" key="7">
    <source>
        <dbReference type="EMBL" id="CAD7408785.1"/>
    </source>
</evidence>
<keyword evidence="4 5" id="KW-0472">Membrane</keyword>
<dbReference type="SUPFAM" id="SSF103506">
    <property type="entry name" value="Mitochondrial carrier"/>
    <property type="match status" value="1"/>
</dbReference>
<sequence length="164" mass="18116">MLYWNLLTAVDEQLFMKIRFPLVSARNQQVQQGGSAPAKYTGPIDVAKQLYKSGGIRSLYKGTIATLLRASAVDDNSLARLPIPGGLDSSESYKLILSVRVRQACTDQIPTLALQLSAFAAQRTLDVTNCLIGAEYEYRRISVMPALKANSTPYNYRETSYSCL</sequence>
<dbReference type="Pfam" id="PF00153">
    <property type="entry name" value="Mito_carr"/>
    <property type="match status" value="1"/>
</dbReference>
<proteinExistence type="inferred from homology"/>
<evidence type="ECO:0000256" key="6">
    <source>
        <dbReference type="RuleBase" id="RU000488"/>
    </source>
</evidence>
<dbReference type="EMBL" id="OC320772">
    <property type="protein sequence ID" value="CAD7408785.1"/>
    <property type="molecule type" value="Genomic_DNA"/>
</dbReference>
<comment type="similarity">
    <text evidence="2 6">Belongs to the mitochondrial carrier (TC 2.A.29) family.</text>
</comment>
<evidence type="ECO:0000256" key="1">
    <source>
        <dbReference type="ARBA" id="ARBA00004141"/>
    </source>
</evidence>
<dbReference type="InterPro" id="IPR023395">
    <property type="entry name" value="MCP_dom_sf"/>
</dbReference>
<evidence type="ECO:0000256" key="4">
    <source>
        <dbReference type="ARBA" id="ARBA00023136"/>
    </source>
</evidence>
<evidence type="ECO:0000256" key="3">
    <source>
        <dbReference type="ARBA" id="ARBA00022692"/>
    </source>
</evidence>
<name>A0A7R9D6D6_TIMCR</name>
<gene>
    <name evidence="7" type="ORF">TCEB3V08_LOCUS9702</name>
</gene>
<accession>A0A7R9D6D6</accession>
<dbReference type="InterPro" id="IPR018108">
    <property type="entry name" value="MCP_transmembrane"/>
</dbReference>
<evidence type="ECO:0000256" key="2">
    <source>
        <dbReference type="ARBA" id="ARBA00006375"/>
    </source>
</evidence>